<dbReference type="EMBL" id="CP017269">
    <property type="protein sequence ID" value="AOT72311.1"/>
    <property type="molecule type" value="Genomic_DNA"/>
</dbReference>
<dbReference type="Proteomes" id="UP000095743">
    <property type="component" value="Chromosome"/>
</dbReference>
<protein>
    <submittedName>
        <fullName evidence="1">Uncharacterized protein</fullName>
    </submittedName>
</protein>
<dbReference type="AlphaFoldDB" id="A0A1D8GN08"/>
<sequence>MSRITFYTTTSNYSISNLTDSKINTVKENGSNNIHNDELFISDESIKMCLALKGYDSDSPLKFDEQFLNKDYYEQRKLDFAKSISEKQDIDPLENEFQILGVKYIFQAGTLEHFLTEKLEGKTKNASLIANEIAEKIRGTVSNPNATIEERAMNRKTALKLAEHIAQNYFDNDDEANEFLSEINKYAENDVLREKGYVVFDNSDMKPFKAYTMPTAPEGYISASALAEKYGDTSFKEIFNDRVKLEDFLKALHKNGEKWRAEIVKDFDENEQRVQNIIDKSSLSQLNEQYVQNIINKFFG</sequence>
<organism evidence="1 2">
    <name type="scientific">Geosporobacter ferrireducens</name>
    <dbReference type="NCBI Taxonomy" id="1424294"/>
    <lineage>
        <taxon>Bacteria</taxon>
        <taxon>Bacillati</taxon>
        <taxon>Bacillota</taxon>
        <taxon>Clostridia</taxon>
        <taxon>Peptostreptococcales</taxon>
        <taxon>Thermotaleaceae</taxon>
        <taxon>Geosporobacter</taxon>
    </lineage>
</organism>
<dbReference type="RefSeq" id="WP_069980620.1">
    <property type="nucleotide sequence ID" value="NZ_CP017269.1"/>
</dbReference>
<dbReference type="KEGG" id="gfe:Gferi_23840"/>
<evidence type="ECO:0000313" key="2">
    <source>
        <dbReference type="Proteomes" id="UP000095743"/>
    </source>
</evidence>
<evidence type="ECO:0000313" key="1">
    <source>
        <dbReference type="EMBL" id="AOT72311.1"/>
    </source>
</evidence>
<dbReference type="OrthoDB" id="1950098at2"/>
<keyword evidence="2" id="KW-1185">Reference proteome</keyword>
<proteinExistence type="predicted"/>
<gene>
    <name evidence="1" type="ORF">Gferi_23840</name>
</gene>
<accession>A0A1D8GN08</accession>
<name>A0A1D8GN08_9FIRM</name>
<reference evidence="1 2" key="1">
    <citation type="submission" date="2016-09" db="EMBL/GenBank/DDBJ databases">
        <title>Genomic analysis reveals versatility of anaerobic energy metabolism of Geosporobacter ferrireducens IRF9 of phylum Firmicutes.</title>
        <authorList>
            <person name="Kim S.-J."/>
        </authorList>
    </citation>
    <scope>NUCLEOTIDE SEQUENCE [LARGE SCALE GENOMIC DNA]</scope>
    <source>
        <strain evidence="1 2">IRF9</strain>
    </source>
</reference>